<keyword evidence="2 5" id="KW-0812">Transmembrane</keyword>
<evidence type="ECO:0000313" key="7">
    <source>
        <dbReference type="RefSeq" id="XP_026678836.1"/>
    </source>
</evidence>
<dbReference type="Proteomes" id="UP000079169">
    <property type="component" value="Unplaced"/>
</dbReference>
<dbReference type="RefSeq" id="XP_026678839.1">
    <property type="nucleotide sequence ID" value="XM_026823038.1"/>
</dbReference>
<dbReference type="PANTHER" id="PTHR11662:SF79">
    <property type="entry name" value="NA[+]-DEPENDENT INORGANIC PHOSPHATE COTRANSPORTER, ISOFORM A"/>
    <property type="match status" value="1"/>
</dbReference>
<protein>
    <submittedName>
        <fullName evidence="7 8">Sialin-like isoform X1</fullName>
    </submittedName>
    <submittedName>
        <fullName evidence="11">Sialin-like isoform X2</fullName>
    </submittedName>
</protein>
<gene>
    <name evidence="7 8 9 10 11" type="primary">LOC103508423</name>
</gene>
<evidence type="ECO:0000256" key="4">
    <source>
        <dbReference type="ARBA" id="ARBA00023136"/>
    </source>
</evidence>
<dbReference type="RefSeq" id="XP_026678837.1">
    <property type="nucleotide sequence ID" value="XM_026823036.1"/>
</dbReference>
<dbReference type="GeneID" id="103508423"/>
<feature type="transmembrane region" description="Helical" evidence="5">
    <location>
        <begin position="135"/>
        <end position="157"/>
    </location>
</feature>
<dbReference type="SUPFAM" id="SSF103473">
    <property type="entry name" value="MFS general substrate transporter"/>
    <property type="match status" value="1"/>
</dbReference>
<evidence type="ECO:0000313" key="9">
    <source>
        <dbReference type="RefSeq" id="XP_026678838.1"/>
    </source>
</evidence>
<keyword evidence="6" id="KW-1185">Reference proteome</keyword>
<comment type="subcellular location">
    <subcellularLocation>
        <location evidence="1">Membrane</location>
        <topology evidence="1">Multi-pass membrane protein</topology>
    </subcellularLocation>
</comment>
<dbReference type="GO" id="GO:0022857">
    <property type="term" value="F:transmembrane transporter activity"/>
    <property type="evidence" value="ECO:0007669"/>
    <property type="project" value="InterPro"/>
</dbReference>
<evidence type="ECO:0000313" key="11">
    <source>
        <dbReference type="RefSeq" id="XP_026678840.1"/>
    </source>
</evidence>
<dbReference type="STRING" id="121845.A0A3Q0IWS2"/>
<keyword evidence="4 5" id="KW-0472">Membrane</keyword>
<dbReference type="RefSeq" id="XP_026678836.1">
    <property type="nucleotide sequence ID" value="XM_026823035.1"/>
</dbReference>
<dbReference type="KEGG" id="dci:103508423"/>
<evidence type="ECO:0000313" key="8">
    <source>
        <dbReference type="RefSeq" id="XP_026678837.1"/>
    </source>
</evidence>
<organism evidence="6 11">
    <name type="scientific">Diaphorina citri</name>
    <name type="common">Asian citrus psyllid</name>
    <dbReference type="NCBI Taxonomy" id="121845"/>
    <lineage>
        <taxon>Eukaryota</taxon>
        <taxon>Metazoa</taxon>
        <taxon>Ecdysozoa</taxon>
        <taxon>Arthropoda</taxon>
        <taxon>Hexapoda</taxon>
        <taxon>Insecta</taxon>
        <taxon>Pterygota</taxon>
        <taxon>Neoptera</taxon>
        <taxon>Paraneoptera</taxon>
        <taxon>Hemiptera</taxon>
        <taxon>Sternorrhyncha</taxon>
        <taxon>Psylloidea</taxon>
        <taxon>Psyllidae</taxon>
        <taxon>Diaphorininae</taxon>
        <taxon>Diaphorina</taxon>
    </lineage>
</organism>
<dbReference type="PANTHER" id="PTHR11662">
    <property type="entry name" value="SOLUTE CARRIER FAMILY 17"/>
    <property type="match status" value="1"/>
</dbReference>
<dbReference type="InterPro" id="IPR027378">
    <property type="entry name" value="Nucleotide_channel_N"/>
</dbReference>
<evidence type="ECO:0000313" key="6">
    <source>
        <dbReference type="Proteomes" id="UP000079169"/>
    </source>
</evidence>
<dbReference type="InterPro" id="IPR036259">
    <property type="entry name" value="MFS_trans_sf"/>
</dbReference>
<dbReference type="RefSeq" id="XP_026678840.1">
    <property type="nucleotide sequence ID" value="XM_026823039.1"/>
</dbReference>
<evidence type="ECO:0000256" key="1">
    <source>
        <dbReference type="ARBA" id="ARBA00004141"/>
    </source>
</evidence>
<feature type="transmembrane region" description="Helical" evidence="5">
    <location>
        <begin position="9"/>
        <end position="35"/>
    </location>
</feature>
<dbReference type="GO" id="GO:0006820">
    <property type="term" value="P:monoatomic anion transport"/>
    <property type="evidence" value="ECO:0007669"/>
    <property type="project" value="TreeGrafter"/>
</dbReference>
<dbReference type="InterPro" id="IPR011701">
    <property type="entry name" value="MFS"/>
</dbReference>
<dbReference type="RefSeq" id="XP_026678838.1">
    <property type="nucleotide sequence ID" value="XM_026823037.1"/>
</dbReference>
<keyword evidence="3 5" id="KW-1133">Transmembrane helix</keyword>
<evidence type="ECO:0000256" key="3">
    <source>
        <dbReference type="ARBA" id="ARBA00022989"/>
    </source>
</evidence>
<dbReference type="PaxDb" id="121845-A0A3Q0IWS2"/>
<name>A0A3Q0IWS2_DIACI</name>
<evidence type="ECO:0000256" key="5">
    <source>
        <dbReference type="SAM" id="Phobius"/>
    </source>
</evidence>
<reference evidence="7 8" key="1">
    <citation type="submission" date="2025-04" db="UniProtKB">
        <authorList>
            <consortium name="RefSeq"/>
        </authorList>
    </citation>
    <scope>IDENTIFICATION</scope>
</reference>
<proteinExistence type="predicted"/>
<dbReference type="PROSITE" id="PS51257">
    <property type="entry name" value="PROKAR_LIPOPROTEIN"/>
    <property type="match status" value="1"/>
</dbReference>
<dbReference type="InterPro" id="IPR050382">
    <property type="entry name" value="MFS_Na/Anion_cotransporter"/>
</dbReference>
<dbReference type="Gene3D" id="1.20.120.540">
    <property type="entry name" value="Voltage-gated potassium channels"/>
    <property type="match status" value="1"/>
</dbReference>
<dbReference type="Pfam" id="PF07690">
    <property type="entry name" value="MFS_1"/>
    <property type="match status" value="1"/>
</dbReference>
<evidence type="ECO:0000256" key="2">
    <source>
        <dbReference type="ARBA" id="ARBA00022692"/>
    </source>
</evidence>
<dbReference type="GO" id="GO:0016020">
    <property type="term" value="C:membrane"/>
    <property type="evidence" value="ECO:0007669"/>
    <property type="project" value="UniProtKB-SubCell"/>
</dbReference>
<accession>A0A3Q0IWS2</accession>
<evidence type="ECO:0000313" key="10">
    <source>
        <dbReference type="RefSeq" id="XP_026678839.1"/>
    </source>
</evidence>
<sequence length="193" mass="21260">MAWTVRRGYWYICFFGFACNYMIRVNLNIAITAMVHSRPVNKDSSVSECLATSGGGVGNELAAMRLVSSLENEVEALRLVRSPVQNGTREQDGDSGSLFHWDSNVQNLVLGSFFWLHWSTQIPGGVLARSLGTKVVFGVSNLAMFLISFALPAAAYWDYKAMAGLRIVQGVIGVSGCSWYLQIPTCQKMDYAI</sequence>
<dbReference type="AlphaFoldDB" id="A0A3Q0IWS2"/>